<dbReference type="InterPro" id="IPR017853">
    <property type="entry name" value="GH"/>
</dbReference>
<feature type="signal peptide" evidence="3">
    <location>
        <begin position="1"/>
        <end position="20"/>
    </location>
</feature>
<dbReference type="SUPFAM" id="SSF51011">
    <property type="entry name" value="Glycosyl hydrolase domain"/>
    <property type="match status" value="2"/>
</dbReference>
<dbReference type="InterPro" id="IPR000322">
    <property type="entry name" value="Glyco_hydro_31_TIM"/>
</dbReference>
<dbReference type="InterPro" id="IPR011013">
    <property type="entry name" value="Gal_mutarotase_sf_dom"/>
</dbReference>
<dbReference type="Gene3D" id="2.60.40.1760">
    <property type="entry name" value="glycosyl hydrolase (family 31)"/>
    <property type="match status" value="1"/>
</dbReference>
<evidence type="ECO:0000313" key="5">
    <source>
        <dbReference type="EMBL" id="MEN2789761.1"/>
    </source>
</evidence>
<dbReference type="InterPro" id="IPR051816">
    <property type="entry name" value="Glycosyl_Hydrolase_31"/>
</dbReference>
<keyword evidence="6" id="KW-1185">Reference proteome</keyword>
<dbReference type="Pfam" id="PF21365">
    <property type="entry name" value="Glyco_hydro_31_3rd"/>
    <property type="match status" value="2"/>
</dbReference>
<dbReference type="PANTHER" id="PTHR43863:SF2">
    <property type="entry name" value="MALTASE-GLUCOAMYLASE"/>
    <property type="match status" value="1"/>
</dbReference>
<dbReference type="EMBL" id="JBDIME010000005">
    <property type="protein sequence ID" value="MEN2789761.1"/>
    <property type="molecule type" value="Genomic_DNA"/>
</dbReference>
<dbReference type="Gene3D" id="2.60.120.380">
    <property type="match status" value="1"/>
</dbReference>
<dbReference type="InterPro" id="IPR013780">
    <property type="entry name" value="Glyco_hydro_b"/>
</dbReference>
<dbReference type="PANTHER" id="PTHR43863">
    <property type="entry name" value="HYDROLASE, PUTATIVE (AFU_ORTHOLOGUE AFUA_1G03140)-RELATED"/>
    <property type="match status" value="1"/>
</dbReference>
<organism evidence="5 6">
    <name type="scientific">Sphingomonas oligophenolica</name>
    <dbReference type="NCBI Taxonomy" id="301154"/>
    <lineage>
        <taxon>Bacteria</taxon>
        <taxon>Pseudomonadati</taxon>
        <taxon>Pseudomonadota</taxon>
        <taxon>Alphaproteobacteria</taxon>
        <taxon>Sphingomonadales</taxon>
        <taxon>Sphingomonadaceae</taxon>
        <taxon>Sphingomonas</taxon>
    </lineage>
</organism>
<dbReference type="SUPFAM" id="SSF56988">
    <property type="entry name" value="Anthrax protective antigen"/>
    <property type="match status" value="1"/>
</dbReference>
<keyword evidence="3" id="KW-0732">Signal</keyword>
<reference evidence="5 6" key="1">
    <citation type="submission" date="2024-05" db="EMBL/GenBank/DDBJ databases">
        <authorList>
            <person name="Liu Q."/>
            <person name="Xin Y.-H."/>
        </authorList>
    </citation>
    <scope>NUCLEOTIDE SEQUENCE [LARGE SCALE GENOMIC DNA]</scope>
    <source>
        <strain evidence="5 6">CGMCC 1.10181</strain>
    </source>
</reference>
<dbReference type="Gene3D" id="3.20.20.80">
    <property type="entry name" value="Glycosidases"/>
    <property type="match status" value="1"/>
</dbReference>
<dbReference type="Pfam" id="PF07691">
    <property type="entry name" value="PA14"/>
    <property type="match status" value="1"/>
</dbReference>
<dbReference type="CDD" id="cd14752">
    <property type="entry name" value="GH31_N"/>
    <property type="match status" value="1"/>
</dbReference>
<evidence type="ECO:0000313" key="6">
    <source>
        <dbReference type="Proteomes" id="UP001419910"/>
    </source>
</evidence>
<gene>
    <name evidence="5" type="ORF">ABC974_09000</name>
</gene>
<dbReference type="Pfam" id="PF13802">
    <property type="entry name" value="Gal_mutarotas_2"/>
    <property type="match status" value="1"/>
</dbReference>
<dbReference type="InterPro" id="IPR025887">
    <property type="entry name" value="Glyco_hydro_31_N_dom"/>
</dbReference>
<dbReference type="CDD" id="cd06591">
    <property type="entry name" value="GH31_xylosidase_XylS"/>
    <property type="match status" value="1"/>
</dbReference>
<dbReference type="InterPro" id="IPR011658">
    <property type="entry name" value="PA14_dom"/>
</dbReference>
<keyword evidence="2" id="KW-0378">Hydrolase</keyword>
<dbReference type="Proteomes" id="UP001419910">
    <property type="component" value="Unassembled WGS sequence"/>
</dbReference>
<evidence type="ECO:0000256" key="2">
    <source>
        <dbReference type="RuleBase" id="RU361185"/>
    </source>
</evidence>
<dbReference type="Pfam" id="PF01055">
    <property type="entry name" value="Glyco_hydro_31_2nd"/>
    <property type="match status" value="1"/>
</dbReference>
<comment type="similarity">
    <text evidence="1 2">Belongs to the glycosyl hydrolase 31 family.</text>
</comment>
<protein>
    <submittedName>
        <fullName evidence="5">TIM-barrel domain-containing protein</fullName>
    </submittedName>
</protein>
<dbReference type="SMART" id="SM00758">
    <property type="entry name" value="PA14"/>
    <property type="match status" value="1"/>
</dbReference>
<sequence length="979" mass="110090">MKAWWMVTAAAVMVAVPSLAQPTAPPTGLDPIGQLRALVPASDAAFHFRRLRSGVQFRLNGVTKSVIFYAPTVVRVNANLGASYWTARSLVVIRAPEAVPFTLREAPGTLELVGRKLRIAIDTRSGALAYYDSSGRLLTREKADAPQSIDKRVISNAPTYEVENRFTLKPGEGIYGFGFTGDDEVNRRNKEVLLVQTNVGIIIPVMVSTERYGVLWDTYSQMRFKDDAEGARLWAESAPGGVDYYFMAGDTMDKVVGAYRWLTGDAPMYPKQAFGLFMSKERYPTQQRILDVARTFRKEGFPLDYIVQDWQYWGSDKDGSWSGMTWDPTRFPDPAGMSRTIHDLNMKLMVSIWPSIGNDTALAHELDRYNLRFAPLHWISKHARVYDAYSPKGREIYFKYIKSGLLDKGVDALWMDGTEVEVSSAMWNPVDNIRDTKALGSNAMGDFTRYLNPYSLLTTEGTYKGQRATSDKRVFTLTRSAWAGAQRTAAASWSGDIYASWKTFAQQIPGGLDVTITGNPYWTQDTGGFFVTDFPGGEKNPAWRELFARWFQYAAFNPIMRVHGTSVEREPYLFKTLDPQVYQSLLDSVHLRYRLLPYIYSLSAKVTSDRYTLMRALPMDFPDDPATHDINDSFMFGSSLLVHPVTHAMYNILPSAPTTVPTEQLRTADGTPGLTVHYFAGENFETPGGTALDEKIDHTWPDPPLAELPPGLTSLSHFSARWEGDLIAPEDGDYEIGLTCNDGMRLYLGGEKVIDEWNRAATRYRSVRRTLKKGQHLPVRLEFYHPEGGRVFRFVWRTPAELKRDAAVMNAPRDLTMRTYLPAGTDWYDFWTNQRYRGGDTVARETPLDIVPLYVRAGAIVPMGPVVQYATEQPAAPYEIRIYPGADGKFTLYEDDNETYAYERGQSARYDLSWNDATRTLTVGPRRGSFPAMVKRRTLDISVVNPAGMGSAAPAVRTIAYDGRAMVVRFPDGTRPKLN</sequence>
<dbReference type="InterPro" id="IPR033403">
    <property type="entry name" value="DUF5110"/>
</dbReference>
<feature type="domain" description="PA14" evidence="4">
    <location>
        <begin position="669"/>
        <end position="811"/>
    </location>
</feature>
<dbReference type="SUPFAM" id="SSF51445">
    <property type="entry name" value="(Trans)glycosidases"/>
    <property type="match status" value="1"/>
</dbReference>
<name>A0ABU9Y1T4_9SPHN</name>
<dbReference type="InterPro" id="IPR048395">
    <property type="entry name" value="Glyco_hydro_31_C"/>
</dbReference>
<dbReference type="Gene3D" id="2.60.40.1180">
    <property type="entry name" value="Golgi alpha-mannosidase II"/>
    <property type="match status" value="3"/>
</dbReference>
<evidence type="ECO:0000256" key="1">
    <source>
        <dbReference type="ARBA" id="ARBA00007806"/>
    </source>
</evidence>
<accession>A0ABU9Y1T4</accession>
<dbReference type="PROSITE" id="PS51820">
    <property type="entry name" value="PA14"/>
    <property type="match status" value="1"/>
</dbReference>
<evidence type="ECO:0000256" key="3">
    <source>
        <dbReference type="SAM" id="SignalP"/>
    </source>
</evidence>
<feature type="chain" id="PRO_5045649430" evidence="3">
    <location>
        <begin position="21"/>
        <end position="979"/>
    </location>
</feature>
<dbReference type="SUPFAM" id="SSF74650">
    <property type="entry name" value="Galactose mutarotase-like"/>
    <property type="match status" value="1"/>
</dbReference>
<dbReference type="Pfam" id="PF17137">
    <property type="entry name" value="DUF5110"/>
    <property type="match status" value="1"/>
</dbReference>
<evidence type="ECO:0000259" key="4">
    <source>
        <dbReference type="PROSITE" id="PS51820"/>
    </source>
</evidence>
<keyword evidence="2" id="KW-0326">Glycosidase</keyword>
<dbReference type="RefSeq" id="WP_343889462.1">
    <property type="nucleotide sequence ID" value="NZ_BAAAEH010000022.1"/>
</dbReference>
<dbReference type="InterPro" id="IPR037524">
    <property type="entry name" value="PA14/GLEYA"/>
</dbReference>
<comment type="caution">
    <text evidence="5">The sequence shown here is derived from an EMBL/GenBank/DDBJ whole genome shotgun (WGS) entry which is preliminary data.</text>
</comment>
<proteinExistence type="inferred from homology"/>